<dbReference type="PANTHER" id="PTHR43790">
    <property type="entry name" value="CARBOHYDRATE TRANSPORT ATP-BINDING PROTEIN MG119-RELATED"/>
    <property type="match status" value="1"/>
</dbReference>
<dbReference type="OrthoDB" id="9805029at2"/>
<dbReference type="InterPro" id="IPR003593">
    <property type="entry name" value="AAA+_ATPase"/>
</dbReference>
<dbReference type="PROSITE" id="PS00211">
    <property type="entry name" value="ABC_TRANSPORTER_1"/>
    <property type="match status" value="1"/>
</dbReference>
<keyword evidence="2" id="KW-0677">Repeat</keyword>
<dbReference type="GO" id="GO:0016887">
    <property type="term" value="F:ATP hydrolysis activity"/>
    <property type="evidence" value="ECO:0007669"/>
    <property type="project" value="InterPro"/>
</dbReference>
<dbReference type="GO" id="GO:0005524">
    <property type="term" value="F:ATP binding"/>
    <property type="evidence" value="ECO:0007669"/>
    <property type="project" value="UniProtKB-KW"/>
</dbReference>
<name>A0A371PAW3_9ACTN</name>
<keyword evidence="4 7" id="KW-0067">ATP-binding</keyword>
<dbReference type="PROSITE" id="PS50893">
    <property type="entry name" value="ABC_TRANSPORTER_2"/>
    <property type="match status" value="2"/>
</dbReference>
<feature type="domain" description="ABC transporter" evidence="6">
    <location>
        <begin position="262"/>
        <end position="506"/>
    </location>
</feature>
<feature type="domain" description="ABC transporter" evidence="6">
    <location>
        <begin position="15"/>
        <end position="250"/>
    </location>
</feature>
<evidence type="ECO:0000256" key="1">
    <source>
        <dbReference type="ARBA" id="ARBA00022448"/>
    </source>
</evidence>
<gene>
    <name evidence="7" type="ORF">DX116_05800</name>
</gene>
<evidence type="ECO:0000256" key="4">
    <source>
        <dbReference type="ARBA" id="ARBA00022840"/>
    </source>
</evidence>
<reference evidence="7 8" key="1">
    <citation type="submission" date="2018-08" db="EMBL/GenBank/DDBJ databases">
        <title>Aeromicrobium sp. M2KJ-4, whole genome shotgun sequence.</title>
        <authorList>
            <person name="Tuo L."/>
        </authorList>
    </citation>
    <scope>NUCLEOTIDE SEQUENCE [LARGE SCALE GENOMIC DNA]</scope>
    <source>
        <strain evidence="7 8">M2KJ-4</strain>
    </source>
</reference>
<dbReference type="PANTHER" id="PTHR43790:SF9">
    <property type="entry name" value="GALACTOFURANOSE TRANSPORTER ATP-BINDING PROTEIN YTFR"/>
    <property type="match status" value="1"/>
</dbReference>
<dbReference type="Proteomes" id="UP000265581">
    <property type="component" value="Unassembled WGS sequence"/>
</dbReference>
<keyword evidence="8" id="KW-1185">Reference proteome</keyword>
<dbReference type="Gene3D" id="3.40.50.300">
    <property type="entry name" value="P-loop containing nucleotide triphosphate hydrolases"/>
    <property type="match status" value="2"/>
</dbReference>
<dbReference type="SUPFAM" id="SSF52540">
    <property type="entry name" value="P-loop containing nucleoside triphosphate hydrolases"/>
    <property type="match status" value="2"/>
</dbReference>
<dbReference type="RefSeq" id="WP_119703208.1">
    <property type="nucleotide sequence ID" value="NZ_JBHSOI010000001.1"/>
</dbReference>
<evidence type="ECO:0000256" key="2">
    <source>
        <dbReference type="ARBA" id="ARBA00022737"/>
    </source>
</evidence>
<evidence type="ECO:0000313" key="7">
    <source>
        <dbReference type="EMBL" id="REK73094.1"/>
    </source>
</evidence>
<dbReference type="Pfam" id="PF00005">
    <property type="entry name" value="ABC_tran"/>
    <property type="match status" value="2"/>
</dbReference>
<keyword evidence="3" id="KW-0547">Nucleotide-binding</keyword>
<dbReference type="SMART" id="SM00382">
    <property type="entry name" value="AAA"/>
    <property type="match status" value="2"/>
</dbReference>
<accession>A0A371PAW3</accession>
<evidence type="ECO:0000259" key="6">
    <source>
        <dbReference type="PROSITE" id="PS50893"/>
    </source>
</evidence>
<dbReference type="InterPro" id="IPR050107">
    <property type="entry name" value="ABC_carbohydrate_import_ATPase"/>
</dbReference>
<protein>
    <submittedName>
        <fullName evidence="7">Sugar ABC transporter ATP-binding protein</fullName>
    </submittedName>
</protein>
<dbReference type="AlphaFoldDB" id="A0A371PAW3"/>
<dbReference type="InterPro" id="IPR027417">
    <property type="entry name" value="P-loop_NTPase"/>
</dbReference>
<dbReference type="CDD" id="cd03215">
    <property type="entry name" value="ABC_Carb_Monos_II"/>
    <property type="match status" value="1"/>
</dbReference>
<organism evidence="7 8">
    <name type="scientific">Aeromicrobium endophyticum</name>
    <dbReference type="NCBI Taxonomy" id="2292704"/>
    <lineage>
        <taxon>Bacteria</taxon>
        <taxon>Bacillati</taxon>
        <taxon>Actinomycetota</taxon>
        <taxon>Actinomycetes</taxon>
        <taxon>Propionibacteriales</taxon>
        <taxon>Nocardioidaceae</taxon>
        <taxon>Aeromicrobium</taxon>
    </lineage>
</organism>
<evidence type="ECO:0000256" key="3">
    <source>
        <dbReference type="ARBA" id="ARBA00022741"/>
    </source>
</evidence>
<comment type="caution">
    <text evidence="7">The sequence shown here is derived from an EMBL/GenBank/DDBJ whole genome shotgun (WGS) entry which is preliminary data.</text>
</comment>
<feature type="region of interest" description="Disordered" evidence="5">
    <location>
        <begin position="502"/>
        <end position="528"/>
    </location>
</feature>
<proteinExistence type="predicted"/>
<dbReference type="InterPro" id="IPR003439">
    <property type="entry name" value="ABC_transporter-like_ATP-bd"/>
</dbReference>
<dbReference type="EMBL" id="QUBR01000001">
    <property type="protein sequence ID" value="REK73094.1"/>
    <property type="molecule type" value="Genomic_DNA"/>
</dbReference>
<dbReference type="InterPro" id="IPR017871">
    <property type="entry name" value="ABC_transporter-like_CS"/>
</dbReference>
<keyword evidence="1" id="KW-0813">Transport</keyword>
<evidence type="ECO:0000313" key="8">
    <source>
        <dbReference type="Proteomes" id="UP000265581"/>
    </source>
</evidence>
<sequence length="528" mass="55418">MTSSPSSARIGDVLVRVDGLVRTYGSTRAVRGASFDVQAGEIHALCGHNGAGKSTVVKMLSGQESPDAGTIHLAGRLVDLGSRQAAQRGGVALVDQELSVVPALTVMENLMLGDPQVGWLDRRRTAARRFRPVLDDLGLGHLRLDQPLTDLGIGERQLVEIARALGQQARLVILDEPTATLSDVESAHVYSAVRKVAASGCSVLFVSHRLGEVLELCDTVTVMRDGDVVATTSTADLTVESLIVQMLGELPERPDRRLDQDTESEVLARIDGLSVPGRVDGMSMTLHAGRVHAVAGQLGSGASEVLRALAGLEPGASGSAVVDGCPVHLGHPSGAARAGIAFASNDRKSEGLFLDKPIAWNLLATRLGHLTRLGVIRGGRWSSSLARLVALCGLDPKRSGHSVGSLSGGNQQKVFVGRSLGRDDVRVLLLDDPTRGVDVGGRAAIHALLRDAADSGMAVLFASTELEELLDLADVVTTMHQGKVVGRHAGRTSGALLLREMTHGSAADEPSAPAEQPPGRAEKREVHA</sequence>
<dbReference type="CDD" id="cd03216">
    <property type="entry name" value="ABC_Carb_Monos_I"/>
    <property type="match status" value="1"/>
</dbReference>
<evidence type="ECO:0000256" key="5">
    <source>
        <dbReference type="SAM" id="MobiDB-lite"/>
    </source>
</evidence>